<proteinExistence type="predicted"/>
<dbReference type="InterPro" id="IPR019612">
    <property type="entry name" value="Minor_capsid_put"/>
</dbReference>
<evidence type="ECO:0000313" key="1">
    <source>
        <dbReference type="EMBL" id="CCI85292.1"/>
    </source>
</evidence>
<dbReference type="Proteomes" id="UP000009311">
    <property type="component" value="Unassembled WGS sequence"/>
</dbReference>
<protein>
    <submittedName>
        <fullName evidence="1">Minor capsid protein</fullName>
    </submittedName>
</protein>
<dbReference type="STRING" id="1423790.BN53_04215"/>
<dbReference type="EMBL" id="CAKD01000021">
    <property type="protein sequence ID" value="CCI85292.1"/>
    <property type="molecule type" value="Genomic_DNA"/>
</dbReference>
<dbReference type="RefSeq" id="WP_009559842.1">
    <property type="nucleotide sequence ID" value="NZ_AYZN01000017.1"/>
</dbReference>
<dbReference type="AlphaFoldDB" id="I7IZS5"/>
<gene>
    <name evidence="1" type="ORF">BN53_04215</name>
</gene>
<dbReference type="eggNOG" id="ENOG5032FGA">
    <property type="taxonomic scope" value="Bacteria"/>
</dbReference>
<comment type="caution">
    <text evidence="1">The sequence shown here is derived from an EMBL/GenBank/DDBJ whole genome shotgun (WGS) entry which is preliminary data.</text>
</comment>
<name>I7IZS5_9LACO</name>
<reference evidence="1 2" key="1">
    <citation type="submission" date="2012-06" db="EMBL/GenBank/DDBJ databases">
        <title>Draft Genome Sequence of Lactobacillus pasteurii CRBIP 24.76T.</title>
        <authorList>
            <person name="Cousin S."/>
            <person name="Bouchier C."/>
            <person name="Loux V."/>
            <person name="Ma L."/>
            <person name="Creno S."/>
            <person name="Bizet C."/>
            <person name="Clermont D."/>
        </authorList>
    </citation>
    <scope>NUCLEOTIDE SEQUENCE [LARGE SCALE GENOMIC DNA]</scope>
    <source>
        <strain evidence="2">CRBIP 24.76T</strain>
    </source>
</reference>
<dbReference type="Pfam" id="PF10665">
    <property type="entry name" value="Minor_capsid_1"/>
    <property type="match status" value="1"/>
</dbReference>
<evidence type="ECO:0000313" key="2">
    <source>
        <dbReference type="Proteomes" id="UP000009311"/>
    </source>
</evidence>
<sequence length="122" mass="13834">MLKPPKSMFQDTVKLISSIDDGDTSNSNLDVYGENKTTTEINISNCRFILRTVYSGSNNDRQVVSNATVVFMNGYTEPFYDFSDKNQGDKLVFNGKEYTITSINRDIEPFTSQVYQYKVGVI</sequence>
<dbReference type="OrthoDB" id="2183780at2"/>
<organism evidence="1 2">
    <name type="scientific">Lactobacillus pasteurii DSM 23907 = CRBIP 24.76</name>
    <dbReference type="NCBI Taxonomy" id="1423790"/>
    <lineage>
        <taxon>Bacteria</taxon>
        <taxon>Bacillati</taxon>
        <taxon>Bacillota</taxon>
        <taxon>Bacilli</taxon>
        <taxon>Lactobacillales</taxon>
        <taxon>Lactobacillaceae</taxon>
        <taxon>Lactobacillus</taxon>
    </lineage>
</organism>
<accession>I7IZS5</accession>
<keyword evidence="2" id="KW-1185">Reference proteome</keyword>